<keyword evidence="3" id="KW-0472">Membrane</keyword>
<feature type="transmembrane region" description="Helical" evidence="3">
    <location>
        <begin position="363"/>
        <end position="381"/>
    </location>
</feature>
<reference evidence="4 5" key="1">
    <citation type="submission" date="2015-10" db="EMBL/GenBank/DDBJ databases">
        <title>Transcriptomic analysis of a linuron degrading triple-species bacterial consortium.</title>
        <authorList>
            <person name="Albers P."/>
        </authorList>
    </citation>
    <scope>NUCLEOTIDE SEQUENCE [LARGE SCALE GENOMIC DNA]</scope>
    <source>
        <strain evidence="4 5">WDL6</strain>
    </source>
</reference>
<feature type="transmembrane region" description="Helical" evidence="3">
    <location>
        <begin position="835"/>
        <end position="854"/>
    </location>
</feature>
<feature type="transmembrane region" description="Helical" evidence="3">
    <location>
        <begin position="706"/>
        <end position="727"/>
    </location>
</feature>
<dbReference type="Pfam" id="PF10101">
    <property type="entry name" value="DUF2339"/>
    <property type="match status" value="1"/>
</dbReference>
<feature type="transmembrane region" description="Helical" evidence="3">
    <location>
        <begin position="111"/>
        <end position="131"/>
    </location>
</feature>
<comment type="caution">
    <text evidence="4">The sequence shown here is derived from an EMBL/GenBank/DDBJ whole genome shotgun (WGS) entry which is preliminary data.</text>
</comment>
<feature type="transmembrane region" description="Helical" evidence="3">
    <location>
        <begin position="491"/>
        <end position="509"/>
    </location>
</feature>
<proteinExistence type="predicted"/>
<keyword evidence="1" id="KW-0175">Coiled coil</keyword>
<dbReference type="Proteomes" id="UP000059074">
    <property type="component" value="Unassembled WGS sequence"/>
</dbReference>
<feature type="transmembrane region" description="Helical" evidence="3">
    <location>
        <begin position="808"/>
        <end position="828"/>
    </location>
</feature>
<keyword evidence="3" id="KW-1133">Transmembrane helix</keyword>
<dbReference type="PANTHER" id="PTHR38434:SF1">
    <property type="entry name" value="BLL2549 PROTEIN"/>
    <property type="match status" value="1"/>
</dbReference>
<dbReference type="OrthoDB" id="5422830at2"/>
<dbReference type="PANTHER" id="PTHR38434">
    <property type="entry name" value="BLL2549 PROTEIN"/>
    <property type="match status" value="1"/>
</dbReference>
<name>A0A120CY33_HYPSL</name>
<feature type="transmembrane region" description="Helical" evidence="3">
    <location>
        <begin position="252"/>
        <end position="270"/>
    </location>
</feature>
<evidence type="ECO:0000313" key="4">
    <source>
        <dbReference type="EMBL" id="KWT71924.1"/>
    </source>
</evidence>
<feature type="region of interest" description="Disordered" evidence="2">
    <location>
        <begin position="56"/>
        <end position="97"/>
    </location>
</feature>
<dbReference type="InterPro" id="IPR019286">
    <property type="entry name" value="DUF2339_TM"/>
</dbReference>
<dbReference type="RefSeq" id="WP_068459015.1">
    <property type="nucleotide sequence ID" value="NZ_LMTR01000015.1"/>
</dbReference>
<feature type="transmembrane region" description="Helical" evidence="3">
    <location>
        <begin position="209"/>
        <end position="240"/>
    </location>
</feature>
<feature type="transmembrane region" description="Helical" evidence="3">
    <location>
        <begin position="521"/>
        <end position="544"/>
    </location>
</feature>
<feature type="transmembrane region" description="Helical" evidence="3">
    <location>
        <begin position="275"/>
        <end position="294"/>
    </location>
</feature>
<evidence type="ECO:0000256" key="3">
    <source>
        <dbReference type="SAM" id="Phobius"/>
    </source>
</evidence>
<sequence>MLATLILIAVLTVWLLVSGQLTALKERLAKAEAAIRALELELQGAGELTSRAAVEPEPLADEQPVQEPAAVEAAPEASVPQAPVAPAQPSPVTEQHDVHAPGFEERIGTRWAVWVGGAALAVGGIFLVNYSIEAGLIGPTTRVVLGALFALALVGAGEWMRRGERALPMDIVPAAHIPGILTAAGTMVLFGTIYAAHALYGLIGSGTAFVLLGAAGLTTMLASALHGPALAGIGLVGAMVTPLLVSSSEPNPWALVIFLAIISASALGLARMRRWLWLALINTAGVVLWGLVLAQPAEPWVSAAFAHALIQLALVSVCFAVAPHAQASDAQSEPDWIGVASLGALTLLLTWVLAVAASSGADAGWILFAAAAMAILAATAWRSAPSAAASVFAGVVAIAVALLWRGVNAPPPDSSLWPAVGAIMRLPDVLHVYFPFVAFSSLAVSLVAAMRLHNGRELPIATAALYALAATVPPLTALTVAYLRITQFDGSIPFALFGLVLAFIFADAANRFQNSEGDPPAAVPHLAAGAFAAAAVAALSFALVAMLDRGYLTVAFALSALGVSYVATLKRILVLRYAAAALGVVVLGRVAWDPVIMGSDVGSWPIFNWLLVGYGVPAVCFALSARLLRRDGDDFPVRCADSLTVIFAGLLAFFQIRHLMNGGDPLADGSNLIEQGLITFVSLGFAAGLLRLDLGRANIVFRVASYLFTGLAIYSAIVGLGLAWNPYIRGEPIAGGWIINDLLLGYLLPSLMALYLARISRGVRPRWYTVSAASLSFLLAFLYVTLNVRHLFHGANIGFMLPTTDMEQWAYSVAWLALGLVLLAYGIWRGSSEARLASGVLVLMATLKVFLFDLSGVDGIWRALSFICLGVVLIGIGLAYQRVLFARPRPQAELAGGGEPTGA</sequence>
<gene>
    <name evidence="4" type="ORF">APY04_0207</name>
</gene>
<feature type="transmembrane region" description="Helical" evidence="3">
    <location>
        <begin position="574"/>
        <end position="592"/>
    </location>
</feature>
<feature type="transmembrane region" description="Helical" evidence="3">
    <location>
        <begin position="733"/>
        <end position="755"/>
    </location>
</feature>
<feature type="transmembrane region" description="Helical" evidence="3">
    <location>
        <begin position="550"/>
        <end position="567"/>
    </location>
</feature>
<dbReference type="PATRIC" id="fig|121290.4.peg.2854"/>
<evidence type="ECO:0000256" key="2">
    <source>
        <dbReference type="SAM" id="MobiDB-lite"/>
    </source>
</evidence>
<feature type="transmembrane region" description="Helical" evidence="3">
    <location>
        <begin position="676"/>
        <end position="694"/>
    </location>
</feature>
<dbReference type="AlphaFoldDB" id="A0A120CY33"/>
<feature type="transmembrane region" description="Helical" evidence="3">
    <location>
        <begin position="180"/>
        <end position="202"/>
    </location>
</feature>
<feature type="transmembrane region" description="Helical" evidence="3">
    <location>
        <begin position="388"/>
        <end position="407"/>
    </location>
</feature>
<dbReference type="STRING" id="121290.APY04_0207"/>
<evidence type="ECO:0000313" key="5">
    <source>
        <dbReference type="Proteomes" id="UP000059074"/>
    </source>
</evidence>
<feature type="transmembrane region" description="Helical" evidence="3">
    <location>
        <begin position="860"/>
        <end position="880"/>
    </location>
</feature>
<feature type="transmembrane region" description="Helical" evidence="3">
    <location>
        <begin position="464"/>
        <end position="485"/>
    </location>
</feature>
<feature type="transmembrane region" description="Helical" evidence="3">
    <location>
        <begin position="143"/>
        <end position="160"/>
    </location>
</feature>
<dbReference type="InterPro" id="IPR014600">
    <property type="entry name" value="UCP035905_mem"/>
</dbReference>
<accession>A0A120CY33</accession>
<feature type="transmembrane region" description="Helical" evidence="3">
    <location>
        <begin position="604"/>
        <end position="623"/>
    </location>
</feature>
<feature type="compositionally biased region" description="Low complexity" evidence="2">
    <location>
        <begin position="62"/>
        <end position="92"/>
    </location>
</feature>
<protein>
    <submittedName>
        <fullName evidence="4">Uncharacterized protein</fullName>
    </submittedName>
</protein>
<keyword evidence="5" id="KW-1185">Reference proteome</keyword>
<dbReference type="EMBL" id="LMTR01000015">
    <property type="protein sequence ID" value="KWT71924.1"/>
    <property type="molecule type" value="Genomic_DNA"/>
</dbReference>
<feature type="transmembrane region" description="Helical" evidence="3">
    <location>
        <begin position="300"/>
        <end position="324"/>
    </location>
</feature>
<feature type="transmembrane region" description="Helical" evidence="3">
    <location>
        <begin position="432"/>
        <end position="452"/>
    </location>
</feature>
<feature type="transmembrane region" description="Helical" evidence="3">
    <location>
        <begin position="767"/>
        <end position="788"/>
    </location>
</feature>
<organism evidence="4 5">
    <name type="scientific">Hyphomicrobium sulfonivorans</name>
    <dbReference type="NCBI Taxonomy" id="121290"/>
    <lineage>
        <taxon>Bacteria</taxon>
        <taxon>Pseudomonadati</taxon>
        <taxon>Pseudomonadota</taxon>
        <taxon>Alphaproteobacteria</taxon>
        <taxon>Hyphomicrobiales</taxon>
        <taxon>Hyphomicrobiaceae</taxon>
        <taxon>Hyphomicrobium</taxon>
    </lineage>
</organism>
<dbReference type="PIRSF" id="PIRSF035905">
    <property type="entry name" value="UCP035905_mp"/>
    <property type="match status" value="1"/>
</dbReference>
<feature type="coiled-coil region" evidence="1">
    <location>
        <begin position="21"/>
        <end position="48"/>
    </location>
</feature>
<evidence type="ECO:0000256" key="1">
    <source>
        <dbReference type="SAM" id="Coils"/>
    </source>
</evidence>
<feature type="transmembrane region" description="Helical" evidence="3">
    <location>
        <begin position="635"/>
        <end position="656"/>
    </location>
</feature>
<keyword evidence="3" id="KW-0812">Transmembrane</keyword>
<feature type="transmembrane region" description="Helical" evidence="3">
    <location>
        <begin position="336"/>
        <end position="357"/>
    </location>
</feature>